<dbReference type="PROSITE" id="PS01125">
    <property type="entry name" value="ROK"/>
    <property type="match status" value="1"/>
</dbReference>
<dbReference type="InterPro" id="IPR000600">
    <property type="entry name" value="ROK"/>
</dbReference>
<comment type="caution">
    <text evidence="2">The sequence shown here is derived from an EMBL/GenBank/DDBJ whole genome shotgun (WGS) entry which is preliminary data.</text>
</comment>
<proteinExistence type="inferred from homology"/>
<dbReference type="Gene3D" id="3.30.420.40">
    <property type="match status" value="2"/>
</dbReference>
<evidence type="ECO:0000256" key="1">
    <source>
        <dbReference type="ARBA" id="ARBA00006479"/>
    </source>
</evidence>
<dbReference type="InterPro" id="IPR049874">
    <property type="entry name" value="ROK_cs"/>
</dbReference>
<dbReference type="EMBL" id="DVMU01000123">
    <property type="protein sequence ID" value="HIU34007.1"/>
    <property type="molecule type" value="Genomic_DNA"/>
</dbReference>
<reference evidence="2" key="2">
    <citation type="journal article" date="2021" name="PeerJ">
        <title>Extensive microbial diversity within the chicken gut microbiome revealed by metagenomics and culture.</title>
        <authorList>
            <person name="Gilroy R."/>
            <person name="Ravi A."/>
            <person name="Getino M."/>
            <person name="Pursley I."/>
            <person name="Horton D.L."/>
            <person name="Alikhan N.F."/>
            <person name="Baker D."/>
            <person name="Gharbi K."/>
            <person name="Hall N."/>
            <person name="Watson M."/>
            <person name="Adriaenssens E.M."/>
            <person name="Foster-Nyarko E."/>
            <person name="Jarju S."/>
            <person name="Secka A."/>
            <person name="Antonio M."/>
            <person name="Oren A."/>
            <person name="Chaudhuri R.R."/>
            <person name="La Ragione R."/>
            <person name="Hildebrand F."/>
            <person name="Pallen M.J."/>
        </authorList>
    </citation>
    <scope>NUCLEOTIDE SEQUENCE</scope>
    <source>
        <strain evidence="2">ChiHcec3-11533</strain>
    </source>
</reference>
<evidence type="ECO:0000313" key="3">
    <source>
        <dbReference type="Proteomes" id="UP000824072"/>
    </source>
</evidence>
<dbReference type="PANTHER" id="PTHR18964:SF149">
    <property type="entry name" value="BIFUNCTIONAL UDP-N-ACETYLGLUCOSAMINE 2-EPIMERASE_N-ACETYLMANNOSAMINE KINASE"/>
    <property type="match status" value="1"/>
</dbReference>
<sequence>MFRLGIDMGGTAIKTGVMDEEMQVISRHSVPTQSSFEQVVSDMAQAAREAAGKIGLRLEDFPCVGVGTPSCINPYTGKLVFSNNTNWRNVPLREELEKHIPVPVYIGNDADCAVIGETVAGGAKGKRDVLMITLGTGVGCGIILGGKLFSGADGMGAELGHTPLIYGGAECTCGSRGCLEAYASLLGLIRITREAMDRHPESAMHRYLALEEGEITGKTSFECAKAGDAAANEVVDEYLEYVANGIGGAINVFRPEVVLVGGGISNAGEFLFSRLEKKLGKYVFAGDIIGCPPVRRAILGNDAGLVGAACLDLMQEVCK</sequence>
<dbReference type="Proteomes" id="UP000824072">
    <property type="component" value="Unassembled WGS sequence"/>
</dbReference>
<accession>A0A9D1IB33</accession>
<organism evidence="2 3">
    <name type="scientific">Candidatus Pullichristensenella excrementigallinarum</name>
    <dbReference type="NCBI Taxonomy" id="2840907"/>
    <lineage>
        <taxon>Bacteria</taxon>
        <taxon>Bacillati</taxon>
        <taxon>Bacillota</taxon>
        <taxon>Clostridia</taxon>
        <taxon>Candidatus Pullichristensenella</taxon>
    </lineage>
</organism>
<evidence type="ECO:0000313" key="2">
    <source>
        <dbReference type="EMBL" id="HIU34007.1"/>
    </source>
</evidence>
<reference evidence="2" key="1">
    <citation type="submission" date="2020-10" db="EMBL/GenBank/DDBJ databases">
        <authorList>
            <person name="Gilroy R."/>
        </authorList>
    </citation>
    <scope>NUCLEOTIDE SEQUENCE</scope>
    <source>
        <strain evidence="2">ChiHcec3-11533</strain>
    </source>
</reference>
<protein>
    <submittedName>
        <fullName evidence="2">ROK family protein</fullName>
    </submittedName>
</protein>
<gene>
    <name evidence="2" type="ORF">IAB02_05535</name>
</gene>
<comment type="similarity">
    <text evidence="1">Belongs to the ROK (NagC/XylR) family.</text>
</comment>
<dbReference type="SUPFAM" id="SSF53067">
    <property type="entry name" value="Actin-like ATPase domain"/>
    <property type="match status" value="1"/>
</dbReference>
<dbReference type="Pfam" id="PF00480">
    <property type="entry name" value="ROK"/>
    <property type="match status" value="1"/>
</dbReference>
<dbReference type="PANTHER" id="PTHR18964">
    <property type="entry name" value="ROK (REPRESSOR, ORF, KINASE) FAMILY"/>
    <property type="match status" value="1"/>
</dbReference>
<dbReference type="InterPro" id="IPR043129">
    <property type="entry name" value="ATPase_NBD"/>
</dbReference>
<dbReference type="AlphaFoldDB" id="A0A9D1IB33"/>
<name>A0A9D1IB33_9FIRM</name>